<organism evidence="1">
    <name type="scientific">Magallana gigas</name>
    <name type="common">Pacific oyster</name>
    <name type="synonym">Crassostrea gigas</name>
    <dbReference type="NCBI Taxonomy" id="29159"/>
    <lineage>
        <taxon>Eukaryota</taxon>
        <taxon>Metazoa</taxon>
        <taxon>Spiralia</taxon>
        <taxon>Lophotrochozoa</taxon>
        <taxon>Mollusca</taxon>
        <taxon>Bivalvia</taxon>
        <taxon>Autobranchia</taxon>
        <taxon>Pteriomorphia</taxon>
        <taxon>Ostreida</taxon>
        <taxon>Ostreoidea</taxon>
        <taxon>Ostreidae</taxon>
        <taxon>Magallana</taxon>
    </lineage>
</organism>
<proteinExistence type="predicted"/>
<sequence>MREMARTDNKKGKTVSAQQNCGRLPGWILGWMYTNALICTWDASFIMFRPHSLPGGAYSWIWYFYKYYVDIDKRYVDTSDPFVKAISLQNYVEVLLSIFTIILHYKSSRHTRLMAYNVNIMTMWKTVTYFLMFTDICGAGHWIGTDSSLTLTLLFYFPNGVWIGVPLLAMYHLWPSFTQGQNEKQGGKKDK</sequence>
<evidence type="ECO:0000313" key="1">
    <source>
        <dbReference type="EMBL" id="EKC28825.1"/>
    </source>
</evidence>
<gene>
    <name evidence="1" type="ORF">CGI_10019051</name>
</gene>
<reference evidence="1" key="1">
    <citation type="journal article" date="2012" name="Nature">
        <title>The oyster genome reveals stress adaptation and complexity of shell formation.</title>
        <authorList>
            <person name="Zhang G."/>
            <person name="Fang X."/>
            <person name="Guo X."/>
            <person name="Li L."/>
            <person name="Luo R."/>
            <person name="Xu F."/>
            <person name="Yang P."/>
            <person name="Zhang L."/>
            <person name="Wang X."/>
            <person name="Qi H."/>
            <person name="Xiong Z."/>
            <person name="Que H."/>
            <person name="Xie Y."/>
            <person name="Holland P.W."/>
            <person name="Paps J."/>
            <person name="Zhu Y."/>
            <person name="Wu F."/>
            <person name="Chen Y."/>
            <person name="Wang J."/>
            <person name="Peng C."/>
            <person name="Meng J."/>
            <person name="Yang L."/>
            <person name="Liu J."/>
            <person name="Wen B."/>
            <person name="Zhang N."/>
            <person name="Huang Z."/>
            <person name="Zhu Q."/>
            <person name="Feng Y."/>
            <person name="Mount A."/>
            <person name="Hedgecock D."/>
            <person name="Xu Z."/>
            <person name="Liu Y."/>
            <person name="Domazet-Loso T."/>
            <person name="Du Y."/>
            <person name="Sun X."/>
            <person name="Zhang S."/>
            <person name="Liu B."/>
            <person name="Cheng P."/>
            <person name="Jiang X."/>
            <person name="Li J."/>
            <person name="Fan D."/>
            <person name="Wang W."/>
            <person name="Fu W."/>
            <person name="Wang T."/>
            <person name="Wang B."/>
            <person name="Zhang J."/>
            <person name="Peng Z."/>
            <person name="Li Y."/>
            <person name="Li N."/>
            <person name="Wang J."/>
            <person name="Chen M."/>
            <person name="He Y."/>
            <person name="Tan F."/>
            <person name="Song X."/>
            <person name="Zheng Q."/>
            <person name="Huang R."/>
            <person name="Yang H."/>
            <person name="Du X."/>
            <person name="Chen L."/>
            <person name="Yang M."/>
            <person name="Gaffney P.M."/>
            <person name="Wang S."/>
            <person name="Luo L."/>
            <person name="She Z."/>
            <person name="Ming Y."/>
            <person name="Huang W."/>
            <person name="Zhang S."/>
            <person name="Huang B."/>
            <person name="Zhang Y."/>
            <person name="Qu T."/>
            <person name="Ni P."/>
            <person name="Miao G."/>
            <person name="Wang J."/>
            <person name="Wang Q."/>
            <person name="Steinberg C.E."/>
            <person name="Wang H."/>
            <person name="Li N."/>
            <person name="Qian L."/>
            <person name="Zhang G."/>
            <person name="Li Y."/>
            <person name="Yang H."/>
            <person name="Liu X."/>
            <person name="Wang J."/>
            <person name="Yin Y."/>
            <person name="Wang J."/>
        </authorList>
    </citation>
    <scope>NUCLEOTIDE SEQUENCE [LARGE SCALE GENOMIC DNA]</scope>
    <source>
        <strain evidence="1">05x7-T-G4-1.051#20</strain>
    </source>
</reference>
<accession>K1QIV5</accession>
<dbReference type="HOGENOM" id="CLU_076143_2_0_1"/>
<evidence type="ECO:0008006" key="2">
    <source>
        <dbReference type="Google" id="ProtNLM"/>
    </source>
</evidence>
<dbReference type="PANTHER" id="PTHR37919:SF2">
    <property type="entry name" value="EXPERA DOMAIN-CONTAINING PROTEIN"/>
    <property type="match status" value="1"/>
</dbReference>
<dbReference type="InParanoid" id="K1QIV5"/>
<protein>
    <recommendedName>
        <fullName evidence="2">Emopamil-binding protein-like protein</fullName>
    </recommendedName>
</protein>
<name>K1QIV5_MAGGI</name>
<dbReference type="OrthoDB" id="60858at2759"/>
<dbReference type="PANTHER" id="PTHR37919">
    <property type="entry name" value="PROTEIN CBG05606"/>
    <property type="match status" value="1"/>
</dbReference>
<dbReference type="KEGG" id="crg:105322314"/>
<dbReference type="AlphaFoldDB" id="K1QIV5"/>
<dbReference type="EMBL" id="JH819089">
    <property type="protein sequence ID" value="EKC28825.1"/>
    <property type="molecule type" value="Genomic_DNA"/>
</dbReference>